<keyword evidence="5" id="KW-1185">Reference proteome</keyword>
<dbReference type="Gene3D" id="2.40.50.100">
    <property type="match status" value="1"/>
</dbReference>
<evidence type="ECO:0000313" key="4">
    <source>
        <dbReference type="Proteomes" id="UP000050497"/>
    </source>
</evidence>
<dbReference type="InterPro" id="IPR006143">
    <property type="entry name" value="RND_pump_MFP"/>
</dbReference>
<dbReference type="EMBL" id="LJSX01000031">
    <property type="protein sequence ID" value="KPQ09257.1"/>
    <property type="molecule type" value="Genomic_DNA"/>
</dbReference>
<dbReference type="NCBIfam" id="TIGR01730">
    <property type="entry name" value="RND_mfp"/>
    <property type="match status" value="1"/>
</dbReference>
<dbReference type="GO" id="GO:1990281">
    <property type="term" value="C:efflux pump complex"/>
    <property type="evidence" value="ECO:0007669"/>
    <property type="project" value="TreeGrafter"/>
</dbReference>
<evidence type="ECO:0000313" key="2">
    <source>
        <dbReference type="EMBL" id="KPQ09257.1"/>
    </source>
</evidence>
<dbReference type="GO" id="GO:0015562">
    <property type="term" value="F:efflux transmembrane transporter activity"/>
    <property type="evidence" value="ECO:0007669"/>
    <property type="project" value="TreeGrafter"/>
</dbReference>
<evidence type="ECO:0000313" key="3">
    <source>
        <dbReference type="EMBL" id="SCC82094.1"/>
    </source>
</evidence>
<organism evidence="2 4">
    <name type="scientific">Saliniramus fredricksonii</name>
    <dbReference type="NCBI Taxonomy" id="1653334"/>
    <lineage>
        <taxon>Bacteria</taxon>
        <taxon>Pseudomonadati</taxon>
        <taxon>Pseudomonadota</taxon>
        <taxon>Alphaproteobacteria</taxon>
        <taxon>Hyphomicrobiales</taxon>
        <taxon>Salinarimonadaceae</taxon>
        <taxon>Saliniramus</taxon>
    </lineage>
</organism>
<accession>A0A0P7XP47</accession>
<reference evidence="3 5" key="2">
    <citation type="submission" date="2016-08" db="EMBL/GenBank/DDBJ databases">
        <authorList>
            <person name="Varghese N."/>
            <person name="Submissions Spin"/>
        </authorList>
    </citation>
    <scope>NUCLEOTIDE SEQUENCE [LARGE SCALE GENOMIC DNA]</scope>
    <source>
        <strain evidence="3 5">HL-109</strain>
    </source>
</reference>
<name>A0A0P7XP47_9HYPH</name>
<dbReference type="AlphaFoldDB" id="A0A0P7XP47"/>
<dbReference type="Proteomes" id="UP000182800">
    <property type="component" value="Unassembled WGS sequence"/>
</dbReference>
<comment type="similarity">
    <text evidence="1">Belongs to the membrane fusion protein (MFP) (TC 8.A.1) family.</text>
</comment>
<evidence type="ECO:0000256" key="1">
    <source>
        <dbReference type="ARBA" id="ARBA00009477"/>
    </source>
</evidence>
<dbReference type="EMBL" id="FMBM01000002">
    <property type="protein sequence ID" value="SCC82094.1"/>
    <property type="molecule type" value="Genomic_DNA"/>
</dbReference>
<comment type="caution">
    <text evidence="2">The sequence shown here is derived from an EMBL/GenBank/DDBJ whole genome shotgun (WGS) entry which is preliminary data.</text>
</comment>
<dbReference type="PATRIC" id="fig|1653334.4.peg.823"/>
<proteinExistence type="inferred from homology"/>
<dbReference type="SUPFAM" id="SSF111369">
    <property type="entry name" value="HlyD-like secretion proteins"/>
    <property type="match status" value="1"/>
</dbReference>
<protein>
    <submittedName>
        <fullName evidence="2">Membrane-fusion protein</fullName>
    </submittedName>
    <submittedName>
        <fullName evidence="3">RND family efflux transporter, MFP subunit</fullName>
    </submittedName>
</protein>
<dbReference type="Proteomes" id="UP000050497">
    <property type="component" value="Unassembled WGS sequence"/>
</dbReference>
<dbReference type="STRING" id="1653334.GA0071312_3070"/>
<dbReference type="RefSeq" id="WP_165604049.1">
    <property type="nucleotide sequence ID" value="NZ_FMBM01000002.1"/>
</dbReference>
<dbReference type="Gene3D" id="2.40.420.20">
    <property type="match status" value="1"/>
</dbReference>
<dbReference type="PANTHER" id="PTHR30469">
    <property type="entry name" value="MULTIDRUG RESISTANCE PROTEIN MDTA"/>
    <property type="match status" value="1"/>
</dbReference>
<reference evidence="2 4" key="1">
    <citation type="submission" date="2015-09" db="EMBL/GenBank/DDBJ databases">
        <title>Identification and resolution of microdiversity through metagenomic sequencing of parallel consortia.</title>
        <authorList>
            <person name="Nelson W.C."/>
            <person name="Romine M.F."/>
            <person name="Lindemann S.R."/>
        </authorList>
    </citation>
    <scope>NUCLEOTIDE SEQUENCE [LARGE SCALE GENOMIC DNA]</scope>
    <source>
        <strain evidence="2">HL-109</strain>
    </source>
</reference>
<dbReference type="Gene3D" id="2.40.30.170">
    <property type="match status" value="1"/>
</dbReference>
<dbReference type="PANTHER" id="PTHR30469:SF20">
    <property type="entry name" value="EFFLUX RND TRANSPORTER PERIPLASMIC ADAPTOR SUBUNIT"/>
    <property type="match status" value="1"/>
</dbReference>
<dbReference type="Gene3D" id="1.10.287.470">
    <property type="entry name" value="Helix hairpin bin"/>
    <property type="match status" value="1"/>
</dbReference>
<gene>
    <name evidence="3" type="ORF">GA0071312_3070</name>
    <name evidence="2" type="ORF">HLUCCO17_15600</name>
</gene>
<sequence length="377" mass="41743">MTTTDGNTLDDRTRRFLRPVLRRFLRPLLRPLAFIALATLGLAACQEGAAIEEAELIRPVRLITAGETEDLTARRFVGRVDAVSTVDLSFQVGGRIADIPVRQGALVAEGETIATLEPDDYELALREAQLQYDLAERDIERKRELVARESISTAAFEQSEIEYRLRRVALDNAERNRDHTTIAAPFDALVTRRIADPYANVQAGTPIVRVQDVTELRVHINVPESVIGLVSNPDMFRIEAVFPDRPDEPLPLTYREHATEPDAIAQTYEVTLALDVPFDGTILPGMTVSVRVSLAAARAQEMMTLPVSAIDTDPGGDFRIWVYDPDTQRVAPREVALGNVGEDRIAVRDGVAPGERVVAAGAHLMREGMRVRPFESF</sequence>
<evidence type="ECO:0000313" key="5">
    <source>
        <dbReference type="Proteomes" id="UP000182800"/>
    </source>
</evidence>